<comment type="caution">
    <text evidence="2">The sequence shown here is derived from an EMBL/GenBank/DDBJ whole genome shotgun (WGS) entry which is preliminary data.</text>
</comment>
<dbReference type="AlphaFoldDB" id="A0A9Q3GJZ0"/>
<accession>A0A9Q3GJZ0</accession>
<name>A0A9Q3GJZ0_9BASI</name>
<proteinExistence type="predicted"/>
<sequence>MLSISLLTLLGAFLAPTLVLLKKSTDDIDLPDNPNAQVKVYHTKKHCVYGDKSGNWTWTLEGAPELKIPGGYTTKGGFQAYVNNEMSDKITTITARGGKIKCFHSQTYFADVRDMSSKVIQNFKFKLYTRGTAPDHWHLLQGASLPATYVYYRGRETLSGPINRQDNGKRVAYIHCEDYELECKISTNDELPIDFLFALHASADSRQGQCVGKVTHRDSNNVPLLDGTNYTLWHIKMNIELCAQRLYSVCTNQTPENSTPDSLENGTWLMTKQSVL</sequence>
<dbReference type="OrthoDB" id="2496311at2759"/>
<evidence type="ECO:0000313" key="2">
    <source>
        <dbReference type="EMBL" id="MBW0469347.1"/>
    </source>
</evidence>
<reference evidence="2" key="1">
    <citation type="submission" date="2021-03" db="EMBL/GenBank/DDBJ databases">
        <title>Draft genome sequence of rust myrtle Austropuccinia psidii MF-1, a brazilian biotype.</title>
        <authorList>
            <person name="Quecine M.C."/>
            <person name="Pachon D.M.R."/>
            <person name="Bonatelli M.L."/>
            <person name="Correr F.H."/>
            <person name="Franceschini L.M."/>
            <person name="Leite T.F."/>
            <person name="Margarido G.R.A."/>
            <person name="Almeida C.A."/>
            <person name="Ferrarezi J.A."/>
            <person name="Labate C.A."/>
        </authorList>
    </citation>
    <scope>NUCLEOTIDE SEQUENCE</scope>
    <source>
        <strain evidence="2">MF-1</strain>
    </source>
</reference>
<keyword evidence="3" id="KW-1185">Reference proteome</keyword>
<dbReference type="EMBL" id="AVOT02002154">
    <property type="protein sequence ID" value="MBW0469347.1"/>
    <property type="molecule type" value="Genomic_DNA"/>
</dbReference>
<gene>
    <name evidence="2" type="ORF">O181_009062</name>
</gene>
<evidence type="ECO:0000313" key="3">
    <source>
        <dbReference type="Proteomes" id="UP000765509"/>
    </source>
</evidence>
<feature type="chain" id="PRO_5040192446" evidence="1">
    <location>
        <begin position="22"/>
        <end position="276"/>
    </location>
</feature>
<protein>
    <submittedName>
        <fullName evidence="2">Uncharacterized protein</fullName>
    </submittedName>
</protein>
<evidence type="ECO:0000256" key="1">
    <source>
        <dbReference type="SAM" id="SignalP"/>
    </source>
</evidence>
<dbReference type="Proteomes" id="UP000765509">
    <property type="component" value="Unassembled WGS sequence"/>
</dbReference>
<feature type="signal peptide" evidence="1">
    <location>
        <begin position="1"/>
        <end position="21"/>
    </location>
</feature>
<organism evidence="2 3">
    <name type="scientific">Austropuccinia psidii MF-1</name>
    <dbReference type="NCBI Taxonomy" id="1389203"/>
    <lineage>
        <taxon>Eukaryota</taxon>
        <taxon>Fungi</taxon>
        <taxon>Dikarya</taxon>
        <taxon>Basidiomycota</taxon>
        <taxon>Pucciniomycotina</taxon>
        <taxon>Pucciniomycetes</taxon>
        <taxon>Pucciniales</taxon>
        <taxon>Sphaerophragmiaceae</taxon>
        <taxon>Austropuccinia</taxon>
    </lineage>
</organism>
<keyword evidence="1" id="KW-0732">Signal</keyword>